<evidence type="ECO:0000256" key="1">
    <source>
        <dbReference type="SAM" id="SignalP"/>
    </source>
</evidence>
<dbReference type="EMBL" id="PIEU01000046">
    <property type="protein sequence ID" value="PZL75192.1"/>
    <property type="molecule type" value="Genomic_DNA"/>
</dbReference>
<evidence type="ECO:0000313" key="2">
    <source>
        <dbReference type="EMBL" id="PZL75192.1"/>
    </source>
</evidence>
<dbReference type="AlphaFoldDB" id="A0A2W4BP17"/>
<sequence>MRLKKFLISLSVFTLLSSCFAPSLAFANNAEPTESAVELLPTPKESDYFRGPQSRSVATVIIKGAIKFIVKNKTLATNVVRSVAGKTVANNFAKHYAKICASLNPLLKWADIPYQAVYDAVYRALVNSGVAKGTASQIALAIKEGISWFF</sequence>
<comment type="caution">
    <text evidence="2">The sequence shown here is derived from an EMBL/GenBank/DDBJ whole genome shotgun (WGS) entry which is preliminary data.</text>
</comment>
<feature type="signal peptide" evidence="1">
    <location>
        <begin position="1"/>
        <end position="27"/>
    </location>
</feature>
<keyword evidence="1" id="KW-0732">Signal</keyword>
<organism evidence="2 3">
    <name type="scientific">Enterococcus plantarum</name>
    <dbReference type="NCBI Taxonomy" id="1077675"/>
    <lineage>
        <taxon>Bacteria</taxon>
        <taxon>Bacillati</taxon>
        <taxon>Bacillota</taxon>
        <taxon>Bacilli</taxon>
        <taxon>Lactobacillales</taxon>
        <taxon>Enterococcaceae</taxon>
        <taxon>Enterococcus</taxon>
    </lineage>
</organism>
<dbReference type="RefSeq" id="WP_111247466.1">
    <property type="nucleotide sequence ID" value="NZ_PIEU01000046.1"/>
</dbReference>
<dbReference type="Proteomes" id="UP000249828">
    <property type="component" value="Unassembled WGS sequence"/>
</dbReference>
<feature type="chain" id="PRO_5015921576" evidence="1">
    <location>
        <begin position="28"/>
        <end position="150"/>
    </location>
</feature>
<protein>
    <submittedName>
        <fullName evidence="2">Uncharacterized protein</fullName>
    </submittedName>
</protein>
<reference evidence="2 3" key="1">
    <citation type="submission" date="2017-11" db="EMBL/GenBank/DDBJ databases">
        <title>Draft genome sequence of Enterococcus plantarum TRW2 strain isolated from lettuce.</title>
        <authorList>
            <person name="Kim E.B."/>
            <person name="Marco M.L."/>
            <person name="Williams T.R."/>
            <person name="You I.H."/>
        </authorList>
    </citation>
    <scope>NUCLEOTIDE SEQUENCE [LARGE SCALE GENOMIC DNA]</scope>
    <source>
        <strain evidence="2 3">TRW2</strain>
    </source>
</reference>
<proteinExistence type="predicted"/>
<gene>
    <name evidence="2" type="ORF">CI088_05510</name>
</gene>
<name>A0A2W4BP17_9ENTE</name>
<keyword evidence="3" id="KW-1185">Reference proteome</keyword>
<accession>A0A2W4BP17</accession>
<evidence type="ECO:0000313" key="3">
    <source>
        <dbReference type="Proteomes" id="UP000249828"/>
    </source>
</evidence>
<dbReference type="PROSITE" id="PS51257">
    <property type="entry name" value="PROKAR_LIPOPROTEIN"/>
    <property type="match status" value="1"/>
</dbReference>